<dbReference type="KEGG" id="lenr:94170519"/>
<sequence>MHALVTRRAAVWLRSSVFSQTIFDCACFVHASEGVVKRPSRRRYAAVNTRGRVGQAKELVDMMKKKPALEAQAFFDALLPRDKLDIMRLLSKRRKNRHSDRASCHLPKYYSVPFEKNYFFREEDVEEESTLGRGPGGQATNRRMQTAIVKHVPSGLIVKFSRFPSLWLNRRAARELLSLRLEEHLLGPASRLGKARVARERRRQQRQRTIAYLREKGARLHARDTRRCNWLAFLTGKSPLPRAAVSQMALEEDAAAVPVTTAVLFGSECNAWWPKLRAATERAAAATAADGSGGDDVPLFVQYLFPAVCPDSSRAERDEMEACKSNKAVRTNVWRALACFCEVFGLRLRHIPASAPTETSRAILEKDGLNWIEHRSRMIKNGSLTQLARTCWPRVYMSLRELGMTSEARAVALFFKKEVKAAAGSASVVWAAEALECLAEAVRRSKSPAAAQMSRVTFSRATRGE</sequence>
<dbReference type="RefSeq" id="XP_067691112.1">
    <property type="nucleotide sequence ID" value="XM_067835009.1"/>
</dbReference>
<gene>
    <name evidence="1" type="ORF">CUR178_03273</name>
</gene>
<evidence type="ECO:0000313" key="1">
    <source>
        <dbReference type="EMBL" id="KAG5473353.1"/>
    </source>
</evidence>
<keyword evidence="2" id="KW-1185">Reference proteome</keyword>
<proteinExistence type="predicted"/>
<dbReference type="AlphaFoldDB" id="A0A836HAX2"/>
<dbReference type="SUPFAM" id="SSF75620">
    <property type="entry name" value="Release factor"/>
    <property type="match status" value="1"/>
</dbReference>
<organism evidence="1 2">
    <name type="scientific">Leishmania enriettii</name>
    <dbReference type="NCBI Taxonomy" id="5663"/>
    <lineage>
        <taxon>Eukaryota</taxon>
        <taxon>Discoba</taxon>
        <taxon>Euglenozoa</taxon>
        <taxon>Kinetoplastea</taxon>
        <taxon>Metakinetoplastina</taxon>
        <taxon>Trypanosomatida</taxon>
        <taxon>Trypanosomatidae</taxon>
        <taxon>Leishmaniinae</taxon>
        <taxon>Leishmania</taxon>
    </lineage>
</organism>
<dbReference type="PANTHER" id="PTHR46203:SF1">
    <property type="entry name" value="MITOCHONDRIAL TRANSLATION RELEASE FACTOR IN RESCUE"/>
    <property type="match status" value="1"/>
</dbReference>
<protein>
    <recommendedName>
        <fullName evidence="3">Prokaryotic-type class I peptide chain release factors domain-containing protein</fullName>
    </recommendedName>
</protein>
<dbReference type="InterPro" id="IPR052405">
    <property type="entry name" value="Mito_Transl_Release_Factor"/>
</dbReference>
<accession>A0A836HAX2</accession>
<dbReference type="InterPro" id="IPR045853">
    <property type="entry name" value="Pep_chain_release_fac_I_sf"/>
</dbReference>
<dbReference type="PANTHER" id="PTHR46203">
    <property type="entry name" value="PROBABLE PEPTIDE CHAIN RELEASE FACTOR C12ORF65"/>
    <property type="match status" value="1"/>
</dbReference>
<evidence type="ECO:0000313" key="2">
    <source>
        <dbReference type="Proteomes" id="UP000674179"/>
    </source>
</evidence>
<dbReference type="GeneID" id="94170519"/>
<dbReference type="EMBL" id="JAFHKP010000030">
    <property type="protein sequence ID" value="KAG5473353.1"/>
    <property type="molecule type" value="Genomic_DNA"/>
</dbReference>
<reference evidence="1 2" key="1">
    <citation type="submission" date="2021-02" db="EMBL/GenBank/DDBJ databases">
        <title>Leishmania (Mundinia) enrietti genome sequencing and assembly.</title>
        <authorList>
            <person name="Almutairi H."/>
            <person name="Gatherer D."/>
        </authorList>
    </citation>
    <scope>NUCLEOTIDE SEQUENCE [LARGE SCALE GENOMIC DNA]</scope>
    <source>
        <strain evidence="1">CUR178</strain>
    </source>
</reference>
<dbReference type="OrthoDB" id="277888at2759"/>
<name>A0A836HAX2_LEIEN</name>
<evidence type="ECO:0008006" key="3">
    <source>
        <dbReference type="Google" id="ProtNLM"/>
    </source>
</evidence>
<comment type="caution">
    <text evidence="1">The sequence shown here is derived from an EMBL/GenBank/DDBJ whole genome shotgun (WGS) entry which is preliminary data.</text>
</comment>
<dbReference type="Gene3D" id="3.30.160.20">
    <property type="match status" value="1"/>
</dbReference>
<dbReference type="GO" id="GO:0005739">
    <property type="term" value="C:mitochondrion"/>
    <property type="evidence" value="ECO:0007669"/>
    <property type="project" value="TreeGrafter"/>
</dbReference>
<dbReference type="Proteomes" id="UP000674179">
    <property type="component" value="Chromosome 30"/>
</dbReference>